<dbReference type="PATRIC" id="fig|570156.3.peg.3707"/>
<sequence>MQSNEVNNNKLIDDSIILIVDDEPINATVIEGLLASHFKTHTINCGEEVMSVCDSIKPDLILLDVMLGSMSGLDVCKELKAHPSYKDIPVIFITAIMDQEDQNQCWQAGAVDFVAKPVYGVTLLNRVTAHLTLKKQADLLKQQTQQDSLTGLKNRRSLNTTLTQNLLLAKRHSQALSVLMIDIDWFKQYNDQLGHQQGDNCLIKVATEIKNSINRPTDTTIRYGGEEFLCILPDTDIQGAQFIAHKLLANIKNLAIKHPTTESGIVSISVGSATLSDDKNFTPENLINSADTALYQAKQQGRNRCVCIIATSE</sequence>
<evidence type="ECO:0000256" key="3">
    <source>
        <dbReference type="ARBA" id="ARBA00034247"/>
    </source>
</evidence>
<feature type="domain" description="Response regulatory" evidence="5">
    <location>
        <begin position="16"/>
        <end position="131"/>
    </location>
</feature>
<keyword evidence="4" id="KW-0597">Phosphoprotein</keyword>
<dbReference type="PROSITE" id="PS50887">
    <property type="entry name" value="GGDEF"/>
    <property type="match status" value="1"/>
</dbReference>
<dbReference type="STRING" id="570156.AOG27_13035"/>
<gene>
    <name evidence="7" type="ORF">AOG27_13035</name>
</gene>
<dbReference type="GO" id="GO:0052621">
    <property type="term" value="F:diguanylate cyclase activity"/>
    <property type="evidence" value="ECO:0007669"/>
    <property type="project" value="UniProtKB-EC"/>
</dbReference>
<comment type="catalytic activity">
    <reaction evidence="3">
        <text>2 GTP = 3',3'-c-di-GMP + 2 diphosphate</text>
        <dbReference type="Rhea" id="RHEA:24898"/>
        <dbReference type="ChEBI" id="CHEBI:33019"/>
        <dbReference type="ChEBI" id="CHEBI:37565"/>
        <dbReference type="ChEBI" id="CHEBI:58805"/>
        <dbReference type="EC" id="2.7.7.65"/>
    </reaction>
</comment>
<dbReference type="InterPro" id="IPR000160">
    <property type="entry name" value="GGDEF_dom"/>
</dbReference>
<dbReference type="RefSeq" id="WP_054553456.1">
    <property type="nucleotide sequence ID" value="NZ_LJTC01000008.1"/>
</dbReference>
<proteinExistence type="predicted"/>
<dbReference type="FunFam" id="3.30.70.270:FF:000001">
    <property type="entry name" value="Diguanylate cyclase domain protein"/>
    <property type="match status" value="1"/>
</dbReference>
<dbReference type="EMBL" id="LJTC01000008">
    <property type="protein sequence ID" value="KPM83005.1"/>
    <property type="molecule type" value="Genomic_DNA"/>
</dbReference>
<evidence type="ECO:0000256" key="1">
    <source>
        <dbReference type="ARBA" id="ARBA00001946"/>
    </source>
</evidence>
<comment type="caution">
    <text evidence="7">The sequence shown here is derived from an EMBL/GenBank/DDBJ whole genome shotgun (WGS) entry which is preliminary data.</text>
</comment>
<dbReference type="EC" id="2.7.7.65" evidence="2"/>
<dbReference type="Pfam" id="PF00072">
    <property type="entry name" value="Response_reg"/>
    <property type="match status" value="1"/>
</dbReference>
<comment type="cofactor">
    <cofactor evidence="1">
        <name>Mg(2+)</name>
        <dbReference type="ChEBI" id="CHEBI:18420"/>
    </cofactor>
</comment>
<dbReference type="AlphaFoldDB" id="A0A0P7DZB2"/>
<dbReference type="SMART" id="SM00448">
    <property type="entry name" value="REC"/>
    <property type="match status" value="1"/>
</dbReference>
<feature type="modified residue" description="4-aspartylphosphate" evidence="4">
    <location>
        <position position="64"/>
    </location>
</feature>
<dbReference type="Proteomes" id="UP000050378">
    <property type="component" value="Unassembled WGS sequence"/>
</dbReference>
<dbReference type="Gene3D" id="3.30.70.270">
    <property type="match status" value="1"/>
</dbReference>
<dbReference type="InterPro" id="IPR029787">
    <property type="entry name" value="Nucleotide_cyclase"/>
</dbReference>
<evidence type="ECO:0000259" key="5">
    <source>
        <dbReference type="PROSITE" id="PS50110"/>
    </source>
</evidence>
<dbReference type="PROSITE" id="PS50110">
    <property type="entry name" value="RESPONSE_REGULATORY"/>
    <property type="match status" value="1"/>
</dbReference>
<evidence type="ECO:0000256" key="2">
    <source>
        <dbReference type="ARBA" id="ARBA00012528"/>
    </source>
</evidence>
<reference evidence="7 8" key="1">
    <citation type="submission" date="2015-09" db="EMBL/GenBank/DDBJ databases">
        <title>Draft Genome Sequence of Pseudoalteromonas lipolytica UCD-48B.</title>
        <authorList>
            <person name="Krusor M."/>
            <person name="Coil D.A."/>
            <person name="Lang J.M."/>
            <person name="Eisen J.A."/>
            <person name="Alexiev A."/>
        </authorList>
    </citation>
    <scope>NUCLEOTIDE SEQUENCE [LARGE SCALE GENOMIC DNA]</scope>
    <source>
        <strain evidence="7 8">UCD-48B</strain>
    </source>
</reference>
<dbReference type="OrthoDB" id="9812260at2"/>
<feature type="domain" description="GGDEF" evidence="6">
    <location>
        <begin position="174"/>
        <end position="310"/>
    </location>
</feature>
<protein>
    <recommendedName>
        <fullName evidence="2">diguanylate cyclase</fullName>
        <ecNumber evidence="2">2.7.7.65</ecNumber>
    </recommendedName>
</protein>
<dbReference type="GO" id="GO:1902201">
    <property type="term" value="P:negative regulation of bacterial-type flagellum-dependent cell motility"/>
    <property type="evidence" value="ECO:0007669"/>
    <property type="project" value="TreeGrafter"/>
</dbReference>
<name>A0A0P7DZB2_9GAMM</name>
<accession>A0A0P7DZB2</accession>
<dbReference type="InterPro" id="IPR050469">
    <property type="entry name" value="Diguanylate_Cyclase"/>
</dbReference>
<dbReference type="InterPro" id="IPR011006">
    <property type="entry name" value="CheY-like_superfamily"/>
</dbReference>
<evidence type="ECO:0000313" key="7">
    <source>
        <dbReference type="EMBL" id="KPM83005.1"/>
    </source>
</evidence>
<dbReference type="InterPro" id="IPR001789">
    <property type="entry name" value="Sig_transdc_resp-reg_receiver"/>
</dbReference>
<dbReference type="CDD" id="cd01949">
    <property type="entry name" value="GGDEF"/>
    <property type="match status" value="1"/>
</dbReference>
<dbReference type="NCBIfam" id="TIGR00254">
    <property type="entry name" value="GGDEF"/>
    <property type="match status" value="1"/>
</dbReference>
<dbReference type="PANTHER" id="PTHR45138:SF9">
    <property type="entry name" value="DIGUANYLATE CYCLASE DGCM-RELATED"/>
    <property type="match status" value="1"/>
</dbReference>
<dbReference type="Gene3D" id="3.40.50.2300">
    <property type="match status" value="1"/>
</dbReference>
<dbReference type="SUPFAM" id="SSF52172">
    <property type="entry name" value="CheY-like"/>
    <property type="match status" value="1"/>
</dbReference>
<evidence type="ECO:0000313" key="8">
    <source>
        <dbReference type="Proteomes" id="UP000050378"/>
    </source>
</evidence>
<dbReference type="SMART" id="SM00267">
    <property type="entry name" value="GGDEF"/>
    <property type="match status" value="1"/>
</dbReference>
<evidence type="ECO:0000259" key="6">
    <source>
        <dbReference type="PROSITE" id="PS50887"/>
    </source>
</evidence>
<dbReference type="GO" id="GO:0000160">
    <property type="term" value="P:phosphorelay signal transduction system"/>
    <property type="evidence" value="ECO:0007669"/>
    <property type="project" value="InterPro"/>
</dbReference>
<dbReference type="PANTHER" id="PTHR45138">
    <property type="entry name" value="REGULATORY COMPONENTS OF SENSORY TRANSDUCTION SYSTEM"/>
    <property type="match status" value="1"/>
</dbReference>
<dbReference type="GO" id="GO:0043709">
    <property type="term" value="P:cell adhesion involved in single-species biofilm formation"/>
    <property type="evidence" value="ECO:0007669"/>
    <property type="project" value="TreeGrafter"/>
</dbReference>
<organism evidence="7 8">
    <name type="scientific">Pseudoalteromonas lipolytica</name>
    <dbReference type="NCBI Taxonomy" id="570156"/>
    <lineage>
        <taxon>Bacteria</taxon>
        <taxon>Pseudomonadati</taxon>
        <taxon>Pseudomonadota</taxon>
        <taxon>Gammaproteobacteria</taxon>
        <taxon>Alteromonadales</taxon>
        <taxon>Pseudoalteromonadaceae</taxon>
        <taxon>Pseudoalteromonas</taxon>
    </lineage>
</organism>
<dbReference type="Pfam" id="PF00990">
    <property type="entry name" value="GGDEF"/>
    <property type="match status" value="1"/>
</dbReference>
<dbReference type="GO" id="GO:0005886">
    <property type="term" value="C:plasma membrane"/>
    <property type="evidence" value="ECO:0007669"/>
    <property type="project" value="TreeGrafter"/>
</dbReference>
<evidence type="ECO:0000256" key="4">
    <source>
        <dbReference type="PROSITE-ProRule" id="PRU00169"/>
    </source>
</evidence>
<dbReference type="InterPro" id="IPR043128">
    <property type="entry name" value="Rev_trsase/Diguanyl_cyclase"/>
</dbReference>
<dbReference type="SUPFAM" id="SSF55073">
    <property type="entry name" value="Nucleotide cyclase"/>
    <property type="match status" value="1"/>
</dbReference>